<feature type="compositionally biased region" description="Polar residues" evidence="1">
    <location>
        <begin position="37"/>
        <end position="46"/>
    </location>
</feature>
<gene>
    <name evidence="2" type="ORF">AMTR_s00003p00267870</name>
</gene>
<dbReference type="HOGENOM" id="CLU_2674362_0_0_1"/>
<dbReference type="Gramene" id="ERN03472">
    <property type="protein sequence ID" value="ERN03472"/>
    <property type="gene ID" value="AMTR_s00003p00267870"/>
</dbReference>
<protein>
    <submittedName>
        <fullName evidence="2">Uncharacterized protein</fullName>
    </submittedName>
</protein>
<evidence type="ECO:0000313" key="3">
    <source>
        <dbReference type="Proteomes" id="UP000017836"/>
    </source>
</evidence>
<feature type="region of interest" description="Disordered" evidence="1">
    <location>
        <begin position="27"/>
        <end position="75"/>
    </location>
</feature>
<evidence type="ECO:0000256" key="1">
    <source>
        <dbReference type="SAM" id="MobiDB-lite"/>
    </source>
</evidence>
<reference evidence="3" key="1">
    <citation type="journal article" date="2013" name="Science">
        <title>The Amborella genome and the evolution of flowering plants.</title>
        <authorList>
            <consortium name="Amborella Genome Project"/>
        </authorList>
    </citation>
    <scope>NUCLEOTIDE SEQUENCE [LARGE SCALE GENOMIC DNA]</scope>
</reference>
<dbReference type="Proteomes" id="UP000017836">
    <property type="component" value="Unassembled WGS sequence"/>
</dbReference>
<proteinExistence type="predicted"/>
<evidence type="ECO:0000313" key="2">
    <source>
        <dbReference type="EMBL" id="ERN03472.1"/>
    </source>
</evidence>
<dbReference type="EMBL" id="KI394358">
    <property type="protein sequence ID" value="ERN03472.1"/>
    <property type="molecule type" value="Genomic_DNA"/>
</dbReference>
<dbReference type="AlphaFoldDB" id="W1P0V4"/>
<dbReference type="STRING" id="13333.W1P0V4"/>
<accession>W1P0V4</accession>
<sequence>MVIDPKVRQVGFVTPGASSEPLKHITESSAMASSSSELTQSGNSLSPVMIPPSRHAIPVPVPSPLRSPSIGDNMP</sequence>
<keyword evidence="3" id="KW-1185">Reference proteome</keyword>
<name>W1P0V4_AMBTC</name>
<organism evidence="2 3">
    <name type="scientific">Amborella trichopoda</name>
    <dbReference type="NCBI Taxonomy" id="13333"/>
    <lineage>
        <taxon>Eukaryota</taxon>
        <taxon>Viridiplantae</taxon>
        <taxon>Streptophyta</taxon>
        <taxon>Embryophyta</taxon>
        <taxon>Tracheophyta</taxon>
        <taxon>Spermatophyta</taxon>
        <taxon>Magnoliopsida</taxon>
        <taxon>Amborellales</taxon>
        <taxon>Amborellaceae</taxon>
        <taxon>Amborella</taxon>
    </lineage>
</organism>